<dbReference type="Proteomes" id="UP000012092">
    <property type="component" value="Unassembled WGS sequence"/>
</dbReference>
<accession>M6RS33</accession>
<evidence type="ECO:0000256" key="1">
    <source>
        <dbReference type="SAM" id="Phobius"/>
    </source>
</evidence>
<name>M6RS33_LEPIR</name>
<reference evidence="2 3" key="1">
    <citation type="submission" date="2013-01" db="EMBL/GenBank/DDBJ databases">
        <authorList>
            <person name="Harkins D.M."/>
            <person name="Durkin A.S."/>
            <person name="Brinkac L.M."/>
            <person name="Haft D.H."/>
            <person name="Selengut J.D."/>
            <person name="Sanka R."/>
            <person name="DePew J."/>
            <person name="Purushe J."/>
            <person name="Picardeau M."/>
            <person name="Werts C."/>
            <person name="Goarant C."/>
            <person name="Vinetz J.M."/>
            <person name="Sutton G.G."/>
            <person name="Nierman W.C."/>
            <person name="Fouts D.E."/>
        </authorList>
    </citation>
    <scope>NUCLEOTIDE SEQUENCE [LARGE SCALE GENOMIC DNA]</scope>
    <source>
        <strain evidence="2 3">Verdun HP</strain>
    </source>
</reference>
<organism evidence="2 3">
    <name type="scientific">Leptospira interrogans serovar Icterohaemorrhagiae str. Verdun HP</name>
    <dbReference type="NCBI Taxonomy" id="1049910"/>
    <lineage>
        <taxon>Bacteria</taxon>
        <taxon>Pseudomonadati</taxon>
        <taxon>Spirochaetota</taxon>
        <taxon>Spirochaetia</taxon>
        <taxon>Leptospirales</taxon>
        <taxon>Leptospiraceae</taxon>
        <taxon>Leptospira</taxon>
    </lineage>
</organism>
<comment type="caution">
    <text evidence="2">The sequence shown here is derived from an EMBL/GenBank/DDBJ whole genome shotgun (WGS) entry which is preliminary data.</text>
</comment>
<keyword evidence="1" id="KW-0812">Transmembrane</keyword>
<proteinExistence type="predicted"/>
<evidence type="ECO:0000313" key="3">
    <source>
        <dbReference type="Proteomes" id="UP000012092"/>
    </source>
</evidence>
<dbReference type="EMBL" id="AHNZ02000044">
    <property type="protein sequence ID" value="EMO07364.1"/>
    <property type="molecule type" value="Genomic_DNA"/>
</dbReference>
<protein>
    <submittedName>
        <fullName evidence="2">Uncharacterized protein</fullName>
    </submittedName>
</protein>
<feature type="transmembrane region" description="Helical" evidence="1">
    <location>
        <begin position="31"/>
        <end position="48"/>
    </location>
</feature>
<gene>
    <name evidence="2" type="ORF">LEP1GSC116_1319</name>
</gene>
<keyword evidence="1" id="KW-1133">Transmembrane helix</keyword>
<sequence>MASDFMSFESFCFLALISVKEKTTKISKSLMIPNLQIFNLILFRFYFFKIYKRFIFY</sequence>
<dbReference type="AlphaFoldDB" id="M6RS33"/>
<keyword evidence="1" id="KW-0472">Membrane</keyword>
<evidence type="ECO:0000313" key="2">
    <source>
        <dbReference type="EMBL" id="EMO07364.1"/>
    </source>
</evidence>